<evidence type="ECO:0000256" key="13">
    <source>
        <dbReference type="PIRNR" id="PIRNR004930"/>
    </source>
</evidence>
<feature type="domain" description="YrdC-like" evidence="15">
    <location>
        <begin position="10"/>
        <end position="197"/>
    </location>
</feature>
<dbReference type="PIRSF" id="PIRSF004930">
    <property type="entry name" value="Tln_factor_SUA5"/>
    <property type="match status" value="1"/>
</dbReference>
<dbReference type="PANTHER" id="PTHR17490">
    <property type="entry name" value="SUA5"/>
    <property type="match status" value="1"/>
</dbReference>
<keyword evidence="9 13" id="KW-0547">Nucleotide-binding</keyword>
<keyword evidence="10 13" id="KW-0067">ATP-binding</keyword>
<dbReference type="GO" id="GO:0008033">
    <property type="term" value="P:tRNA processing"/>
    <property type="evidence" value="ECO:0007669"/>
    <property type="project" value="UniProtKB-KW"/>
</dbReference>
<dbReference type="Gene3D" id="3.90.870.10">
    <property type="entry name" value="DHBP synthase"/>
    <property type="match status" value="1"/>
</dbReference>
<keyword evidence="6 13" id="KW-0808">Transferase</keyword>
<organism evidence="16 17">
    <name type="scientific">Sorangium cellulosum</name>
    <name type="common">Polyangium cellulosum</name>
    <dbReference type="NCBI Taxonomy" id="56"/>
    <lineage>
        <taxon>Bacteria</taxon>
        <taxon>Pseudomonadati</taxon>
        <taxon>Myxococcota</taxon>
        <taxon>Polyangia</taxon>
        <taxon>Polyangiales</taxon>
        <taxon>Polyangiaceae</taxon>
        <taxon>Sorangium</taxon>
    </lineage>
</organism>
<evidence type="ECO:0000256" key="9">
    <source>
        <dbReference type="ARBA" id="ARBA00022741"/>
    </source>
</evidence>
<dbReference type="PROSITE" id="PS51163">
    <property type="entry name" value="YRDC"/>
    <property type="match status" value="1"/>
</dbReference>
<dbReference type="Pfam" id="PF03481">
    <property type="entry name" value="Sua5_C"/>
    <property type="match status" value="1"/>
</dbReference>
<dbReference type="OrthoDB" id="9814580at2"/>
<dbReference type="GO" id="GO:0005524">
    <property type="term" value="F:ATP binding"/>
    <property type="evidence" value="ECO:0007669"/>
    <property type="project" value="UniProtKB-UniRule"/>
</dbReference>
<dbReference type="AlphaFoldDB" id="A0A2L0F577"/>
<evidence type="ECO:0000256" key="4">
    <source>
        <dbReference type="ARBA" id="ARBA00015492"/>
    </source>
</evidence>
<comment type="subcellular location">
    <subcellularLocation>
        <location evidence="1 13">Cytoplasm</location>
    </subcellularLocation>
</comment>
<feature type="binding site" evidence="14">
    <location>
        <position position="59"/>
    </location>
    <ligand>
        <name>ATP</name>
        <dbReference type="ChEBI" id="CHEBI:30616"/>
    </ligand>
</feature>
<feature type="binding site" evidence="14">
    <location>
        <position position="232"/>
    </location>
    <ligand>
        <name>ATP</name>
        <dbReference type="ChEBI" id="CHEBI:30616"/>
    </ligand>
</feature>
<evidence type="ECO:0000256" key="5">
    <source>
        <dbReference type="ARBA" id="ARBA00022490"/>
    </source>
</evidence>
<feature type="binding site" evidence="14">
    <location>
        <position position="64"/>
    </location>
    <ligand>
        <name>L-threonine</name>
        <dbReference type="ChEBI" id="CHEBI:57926"/>
    </ligand>
</feature>
<name>A0A2L0F577_SORCE</name>
<dbReference type="GO" id="GO:0061710">
    <property type="term" value="F:L-threonylcarbamoyladenylate synthase"/>
    <property type="evidence" value="ECO:0007669"/>
    <property type="project" value="UniProtKB-EC"/>
</dbReference>
<feature type="binding site" evidence="14">
    <location>
        <position position="193"/>
    </location>
    <ligand>
        <name>ATP</name>
        <dbReference type="ChEBI" id="CHEBI:30616"/>
    </ligand>
</feature>
<evidence type="ECO:0000256" key="8">
    <source>
        <dbReference type="ARBA" id="ARBA00022695"/>
    </source>
</evidence>
<keyword evidence="5 13" id="KW-0963">Cytoplasm</keyword>
<dbReference type="InterPro" id="IPR010923">
    <property type="entry name" value="T(6)A37_SUA5"/>
</dbReference>
<dbReference type="InterPro" id="IPR038385">
    <property type="entry name" value="Sua5/YwlC_C"/>
</dbReference>
<dbReference type="PANTHER" id="PTHR17490:SF16">
    <property type="entry name" value="THREONYLCARBAMOYL-AMP SYNTHASE"/>
    <property type="match status" value="1"/>
</dbReference>
<evidence type="ECO:0000313" key="16">
    <source>
        <dbReference type="EMBL" id="AUX46725.1"/>
    </source>
</evidence>
<evidence type="ECO:0000256" key="7">
    <source>
        <dbReference type="ARBA" id="ARBA00022694"/>
    </source>
</evidence>
<dbReference type="GO" id="GO:0000049">
    <property type="term" value="F:tRNA binding"/>
    <property type="evidence" value="ECO:0007669"/>
    <property type="project" value="TreeGrafter"/>
</dbReference>
<comment type="catalytic activity">
    <reaction evidence="12 13">
        <text>L-threonine + hydrogencarbonate + ATP = L-threonylcarbamoyladenylate + diphosphate + H2O</text>
        <dbReference type="Rhea" id="RHEA:36407"/>
        <dbReference type="ChEBI" id="CHEBI:15377"/>
        <dbReference type="ChEBI" id="CHEBI:17544"/>
        <dbReference type="ChEBI" id="CHEBI:30616"/>
        <dbReference type="ChEBI" id="CHEBI:33019"/>
        <dbReference type="ChEBI" id="CHEBI:57926"/>
        <dbReference type="ChEBI" id="CHEBI:73682"/>
        <dbReference type="EC" id="2.7.7.87"/>
    </reaction>
</comment>
<dbReference type="FunFam" id="3.90.870.10:FF:000009">
    <property type="entry name" value="Threonylcarbamoyl-AMP synthase, putative"/>
    <property type="match status" value="1"/>
</dbReference>
<evidence type="ECO:0000256" key="11">
    <source>
        <dbReference type="ARBA" id="ARBA00029774"/>
    </source>
</evidence>
<feature type="binding site" evidence="14">
    <location>
        <position position="32"/>
    </location>
    <ligand>
        <name>L-threonine</name>
        <dbReference type="ChEBI" id="CHEBI:57926"/>
    </ligand>
</feature>
<feature type="binding site" evidence="14">
    <location>
        <position position="119"/>
    </location>
    <ligand>
        <name>L-threonine</name>
        <dbReference type="ChEBI" id="CHEBI:57926"/>
    </ligand>
</feature>
<dbReference type="RefSeq" id="WP_104984867.1">
    <property type="nucleotide sequence ID" value="NZ_CP012673.1"/>
</dbReference>
<dbReference type="NCBIfam" id="TIGR00057">
    <property type="entry name" value="L-threonylcarbamoyladenylate synthase"/>
    <property type="match status" value="1"/>
</dbReference>
<protein>
    <recommendedName>
        <fullName evidence="4 13">Threonylcarbamoyl-AMP synthase</fullName>
        <shortName evidence="13">TC-AMP synthase</shortName>
        <ecNumber evidence="3 13">2.7.7.87</ecNumber>
    </recommendedName>
    <alternativeName>
        <fullName evidence="11 13">L-threonylcarbamoyladenylate synthase</fullName>
    </alternativeName>
</protein>
<sequence length="329" mass="34022">MRTERLAADAASITRAAEILRRGGLVAFPTETVYGLGARADDGRAARGIFAAKGRPPGNPLIVHVPDIASARALADDWPEGAERLAQALWPGPLTLIVARRRDRVADEVAAGGPTVAIRVPVHPVARALLDAAELPIAAPSANRSTTISPTTAEHVEKSLGGRIDAIVDGGPTAFGIESTIVDVTSSPARLLRPGHVSADAIAALLPLRTSAGMITAPDERAPSPGTHARHYAPRARVALVPGEAVRDEVERAARAGSRAGAIERGARTVAGPHAELLPADPGGYAAALYAALHRLEDAGCDVIVIAAVPEDPAWDAVRDRLARASTPP</sequence>
<dbReference type="GO" id="GO:0005737">
    <property type="term" value="C:cytoplasm"/>
    <property type="evidence" value="ECO:0007669"/>
    <property type="project" value="UniProtKB-SubCell"/>
</dbReference>
<evidence type="ECO:0000256" key="3">
    <source>
        <dbReference type="ARBA" id="ARBA00012584"/>
    </source>
</evidence>
<evidence type="ECO:0000259" key="15">
    <source>
        <dbReference type="PROSITE" id="PS51163"/>
    </source>
</evidence>
<evidence type="ECO:0000256" key="2">
    <source>
        <dbReference type="ARBA" id="ARBA00007663"/>
    </source>
</evidence>
<dbReference type="InterPro" id="IPR050156">
    <property type="entry name" value="TC-AMP_synthase_SUA5"/>
</dbReference>
<accession>A0A2L0F577</accession>
<keyword evidence="8 13" id="KW-0548">Nucleotidyltransferase</keyword>
<evidence type="ECO:0000256" key="1">
    <source>
        <dbReference type="ARBA" id="ARBA00004496"/>
    </source>
</evidence>
<dbReference type="InterPro" id="IPR006070">
    <property type="entry name" value="Sua5-like_dom"/>
</dbReference>
<dbReference type="GO" id="GO:0003725">
    <property type="term" value="F:double-stranded RNA binding"/>
    <property type="evidence" value="ECO:0007669"/>
    <property type="project" value="UniProtKB-UniRule"/>
</dbReference>
<feature type="binding site" evidence="14">
    <location>
        <position position="179"/>
    </location>
    <ligand>
        <name>L-threonine</name>
        <dbReference type="ChEBI" id="CHEBI:57926"/>
    </ligand>
</feature>
<keyword evidence="7 13" id="KW-0819">tRNA processing</keyword>
<feature type="binding site" evidence="14">
    <location>
        <position position="115"/>
    </location>
    <ligand>
        <name>ATP</name>
        <dbReference type="ChEBI" id="CHEBI:30616"/>
    </ligand>
</feature>
<reference evidence="16 17" key="1">
    <citation type="submission" date="2015-09" db="EMBL/GenBank/DDBJ databases">
        <title>Sorangium comparison.</title>
        <authorList>
            <person name="Zaburannyi N."/>
            <person name="Bunk B."/>
            <person name="Overmann J."/>
            <person name="Mueller R."/>
        </authorList>
    </citation>
    <scope>NUCLEOTIDE SEQUENCE [LARGE SCALE GENOMIC DNA]</scope>
    <source>
        <strain evidence="16 17">So ce26</strain>
    </source>
</reference>
<evidence type="ECO:0000256" key="12">
    <source>
        <dbReference type="ARBA" id="ARBA00048366"/>
    </source>
</evidence>
<dbReference type="InterPro" id="IPR005145">
    <property type="entry name" value="Sua5_C"/>
</dbReference>
<feature type="binding site" evidence="14">
    <location>
        <position position="139"/>
    </location>
    <ligand>
        <name>L-threonine</name>
        <dbReference type="ChEBI" id="CHEBI:57926"/>
    </ligand>
</feature>
<dbReference type="EMBL" id="CP012673">
    <property type="protein sequence ID" value="AUX46725.1"/>
    <property type="molecule type" value="Genomic_DNA"/>
</dbReference>
<proteinExistence type="inferred from homology"/>
<evidence type="ECO:0000256" key="10">
    <source>
        <dbReference type="ARBA" id="ARBA00022840"/>
    </source>
</evidence>
<gene>
    <name evidence="16" type="ORF">SOCE26_082340</name>
</gene>
<comment type="similarity">
    <text evidence="2 13">Belongs to the SUA5 family.</text>
</comment>
<dbReference type="EC" id="2.7.7.87" evidence="3 13"/>
<dbReference type="GO" id="GO:0006450">
    <property type="term" value="P:regulation of translational fidelity"/>
    <property type="evidence" value="ECO:0007669"/>
    <property type="project" value="TreeGrafter"/>
</dbReference>
<dbReference type="SUPFAM" id="SSF55821">
    <property type="entry name" value="YrdC/RibB"/>
    <property type="match status" value="1"/>
</dbReference>
<dbReference type="Gene3D" id="3.40.50.11030">
    <property type="entry name" value="Threonylcarbamoyl-AMP synthase, C-terminal domain"/>
    <property type="match status" value="1"/>
</dbReference>
<evidence type="ECO:0000256" key="6">
    <source>
        <dbReference type="ARBA" id="ARBA00022679"/>
    </source>
</evidence>
<evidence type="ECO:0000313" key="17">
    <source>
        <dbReference type="Proteomes" id="UP000238348"/>
    </source>
</evidence>
<evidence type="ECO:0000256" key="14">
    <source>
        <dbReference type="PIRSR" id="PIRSR004930-1"/>
    </source>
</evidence>
<feature type="binding site" evidence="14">
    <location>
        <position position="55"/>
    </location>
    <ligand>
        <name>ATP</name>
        <dbReference type="ChEBI" id="CHEBI:30616"/>
    </ligand>
</feature>
<dbReference type="Proteomes" id="UP000238348">
    <property type="component" value="Chromosome"/>
</dbReference>
<comment type="function">
    <text evidence="13">Required for the formation of a threonylcarbamoyl group on adenosine at position 37 (t(6)A37) in tRNAs that read codons beginning with adenine.</text>
</comment>
<dbReference type="Pfam" id="PF01300">
    <property type="entry name" value="Sua5_yciO_yrdC"/>
    <property type="match status" value="1"/>
</dbReference>
<dbReference type="InterPro" id="IPR017945">
    <property type="entry name" value="DHBP_synth_RibB-like_a/b_dom"/>
</dbReference>
<feature type="binding site" evidence="14">
    <location>
        <position position="149"/>
    </location>
    <ligand>
        <name>ATP</name>
        <dbReference type="ChEBI" id="CHEBI:30616"/>
    </ligand>
</feature>
<feature type="binding site" evidence="14">
    <location>
        <position position="141"/>
    </location>
    <ligand>
        <name>ATP</name>
        <dbReference type="ChEBI" id="CHEBI:30616"/>
    </ligand>
</feature>